<keyword evidence="3" id="KW-1185">Reference proteome</keyword>
<dbReference type="EMBL" id="JAUIRO010000005">
    <property type="protein sequence ID" value="KAK0713944.1"/>
    <property type="molecule type" value="Genomic_DNA"/>
</dbReference>
<dbReference type="Proteomes" id="UP001172101">
    <property type="component" value="Unassembled WGS sequence"/>
</dbReference>
<organism evidence="2 3">
    <name type="scientific">Lasiosphaeria miniovina</name>
    <dbReference type="NCBI Taxonomy" id="1954250"/>
    <lineage>
        <taxon>Eukaryota</taxon>
        <taxon>Fungi</taxon>
        <taxon>Dikarya</taxon>
        <taxon>Ascomycota</taxon>
        <taxon>Pezizomycotina</taxon>
        <taxon>Sordariomycetes</taxon>
        <taxon>Sordariomycetidae</taxon>
        <taxon>Sordariales</taxon>
        <taxon>Lasiosphaeriaceae</taxon>
        <taxon>Lasiosphaeria</taxon>
    </lineage>
</organism>
<reference evidence="2" key="1">
    <citation type="submission" date="2023-06" db="EMBL/GenBank/DDBJ databases">
        <title>Genome-scale phylogeny and comparative genomics of the fungal order Sordariales.</title>
        <authorList>
            <consortium name="Lawrence Berkeley National Laboratory"/>
            <person name="Hensen N."/>
            <person name="Bonometti L."/>
            <person name="Westerberg I."/>
            <person name="Brannstrom I.O."/>
            <person name="Guillou S."/>
            <person name="Cros-Aarteil S."/>
            <person name="Calhoun S."/>
            <person name="Haridas S."/>
            <person name="Kuo A."/>
            <person name="Mondo S."/>
            <person name="Pangilinan J."/>
            <person name="Riley R."/>
            <person name="LaButti K."/>
            <person name="Andreopoulos B."/>
            <person name="Lipzen A."/>
            <person name="Chen C."/>
            <person name="Yanf M."/>
            <person name="Daum C."/>
            <person name="Ng V."/>
            <person name="Clum A."/>
            <person name="Steindorff A."/>
            <person name="Ohm R."/>
            <person name="Martin F."/>
            <person name="Silar P."/>
            <person name="Natvig D."/>
            <person name="Lalanne C."/>
            <person name="Gautier V."/>
            <person name="Ament-velasquez S.L."/>
            <person name="Kruys A."/>
            <person name="Hutchinson M.I."/>
            <person name="Powell A.J."/>
            <person name="Barry K."/>
            <person name="Miller A.N."/>
            <person name="Grigoriev I.V."/>
            <person name="Debuchy R."/>
            <person name="Gladieux P."/>
            <person name="Thoren M.H."/>
            <person name="Johannesson H."/>
        </authorList>
    </citation>
    <scope>NUCLEOTIDE SEQUENCE</scope>
    <source>
        <strain evidence="2">SMH2392-1A</strain>
    </source>
</reference>
<evidence type="ECO:0000313" key="3">
    <source>
        <dbReference type="Proteomes" id="UP001172101"/>
    </source>
</evidence>
<feature type="region of interest" description="Disordered" evidence="1">
    <location>
        <begin position="1"/>
        <end position="23"/>
    </location>
</feature>
<sequence>MSDTTPDLSAGPSAFPLQKPSTPEKVAQYKTWQEAKLNGVEVMLGGEKKLRLDSASSSDSESNVYDYAWPTSPEDDKFVRALLQTGDDADFESPSTWVVAPQYKCLGCGKLSGFADSVYTALVDQVHTAEFMIAAVKKGEPNKAPSRYVKCAGCGCPSPYPMGWASGFGWTHNAEKQDAA</sequence>
<evidence type="ECO:0000256" key="1">
    <source>
        <dbReference type="SAM" id="MobiDB-lite"/>
    </source>
</evidence>
<evidence type="ECO:0000313" key="2">
    <source>
        <dbReference type="EMBL" id="KAK0713944.1"/>
    </source>
</evidence>
<name>A0AA40DRX8_9PEZI</name>
<protein>
    <submittedName>
        <fullName evidence="2">Uncharacterized protein</fullName>
    </submittedName>
</protein>
<dbReference type="RefSeq" id="XP_060295266.1">
    <property type="nucleotide sequence ID" value="XM_060445773.1"/>
</dbReference>
<gene>
    <name evidence="2" type="ORF">B0T26DRAFT_754001</name>
</gene>
<accession>A0AA40DRX8</accession>
<dbReference type="GeneID" id="85329043"/>
<proteinExistence type="predicted"/>
<comment type="caution">
    <text evidence="2">The sequence shown here is derived from an EMBL/GenBank/DDBJ whole genome shotgun (WGS) entry which is preliminary data.</text>
</comment>
<dbReference type="AlphaFoldDB" id="A0AA40DRX8"/>